<dbReference type="RefSeq" id="WP_250590423.1">
    <property type="nucleotide sequence ID" value="NZ_JAMLJM010000001.1"/>
</dbReference>
<dbReference type="EC" id="4.2.2.29" evidence="7"/>
<dbReference type="Gene3D" id="3.30.160.60">
    <property type="entry name" value="Classic Zinc Finger"/>
    <property type="match status" value="1"/>
</dbReference>
<keyword evidence="6 7" id="KW-0961">Cell wall biogenesis/degradation</keyword>
<keyword evidence="2 7" id="KW-0812">Transmembrane</keyword>
<evidence type="ECO:0000256" key="5">
    <source>
        <dbReference type="ARBA" id="ARBA00023239"/>
    </source>
</evidence>
<dbReference type="InterPro" id="IPR003770">
    <property type="entry name" value="MLTG-like"/>
</dbReference>
<dbReference type="CDD" id="cd08010">
    <property type="entry name" value="MltG_like"/>
    <property type="match status" value="1"/>
</dbReference>
<evidence type="ECO:0000256" key="2">
    <source>
        <dbReference type="ARBA" id="ARBA00022692"/>
    </source>
</evidence>
<evidence type="ECO:0000313" key="8">
    <source>
        <dbReference type="EMBL" id="MCL9807845.1"/>
    </source>
</evidence>
<keyword evidence="4 7" id="KW-0472">Membrane</keyword>
<evidence type="ECO:0000313" key="9">
    <source>
        <dbReference type="Proteomes" id="UP001317191"/>
    </source>
</evidence>
<comment type="caution">
    <text evidence="8">The sequence shown here is derived from an EMBL/GenBank/DDBJ whole genome shotgun (WGS) entry which is preliminary data.</text>
</comment>
<feature type="site" description="Important for catalytic activity" evidence="7">
    <location>
        <position position="211"/>
    </location>
</feature>
<dbReference type="PANTHER" id="PTHR30518:SF2">
    <property type="entry name" value="ENDOLYTIC MUREIN TRANSGLYCOSYLASE"/>
    <property type="match status" value="1"/>
</dbReference>
<dbReference type="PANTHER" id="PTHR30518">
    <property type="entry name" value="ENDOLYTIC MUREIN TRANSGLYCOSYLASE"/>
    <property type="match status" value="1"/>
</dbReference>
<evidence type="ECO:0000256" key="1">
    <source>
        <dbReference type="ARBA" id="ARBA00022475"/>
    </source>
</evidence>
<protein>
    <recommendedName>
        <fullName evidence="7">Endolytic murein transglycosylase</fullName>
        <ecNumber evidence="7">4.2.2.29</ecNumber>
    </recommendedName>
    <alternativeName>
        <fullName evidence="7">Peptidoglycan lytic transglycosylase</fullName>
    </alternativeName>
    <alternativeName>
        <fullName evidence="7">Peptidoglycan polymerization terminase</fullName>
    </alternativeName>
</protein>
<comment type="function">
    <text evidence="7">Functions as a peptidoglycan terminase that cleaves nascent peptidoglycan strands endolytically to terminate their elongation.</text>
</comment>
<sequence>MNKKKILIVFAVVSVALAVFAYSKLFLSNTKFDKDQVYVFVPTGSTYEDVLKIISPYVKDVDNFKMIAQLRSYDENVFPGRFLFKKGTGSLGLVTALRRNQPLDLAFNNQESLEKLVSRVSSQIEADSLSLMKAIKDSAFMAKNGFNEETVLGMFIPNTYQFKWNTSAEKFRDKMLNEFQNFWTDERKAKAKALGLTPIEVITLASIVHKETVKIDERPTVAGVYLNRLKIEMPLQADPTIIFAMRRQTNNLDLVIKRVKGDMLRINSPYNTYTNVGLPPGPIAMPDISAIDAVLNPKKHDYIYFCASVERFGYHDFTASYEEHMANARKYAEWVSKLGIE</sequence>
<organism evidence="8 9">
    <name type="scientific">Flavobacterium luminosum</name>
    <dbReference type="NCBI Taxonomy" id="2949086"/>
    <lineage>
        <taxon>Bacteria</taxon>
        <taxon>Pseudomonadati</taxon>
        <taxon>Bacteroidota</taxon>
        <taxon>Flavobacteriia</taxon>
        <taxon>Flavobacteriales</taxon>
        <taxon>Flavobacteriaceae</taxon>
        <taxon>Flavobacterium</taxon>
    </lineage>
</organism>
<proteinExistence type="inferred from homology"/>
<evidence type="ECO:0000256" key="4">
    <source>
        <dbReference type="ARBA" id="ARBA00023136"/>
    </source>
</evidence>
<keyword evidence="9" id="KW-1185">Reference proteome</keyword>
<comment type="catalytic activity">
    <reaction evidence="7">
        <text>a peptidoglycan chain = a peptidoglycan chain with N-acetyl-1,6-anhydromuramyl-[peptide] at the reducing end + a peptidoglycan chain with N-acetylglucosamine at the non-reducing end.</text>
        <dbReference type="EC" id="4.2.2.29"/>
    </reaction>
</comment>
<dbReference type="Pfam" id="PF02618">
    <property type="entry name" value="YceG"/>
    <property type="match status" value="1"/>
</dbReference>
<gene>
    <name evidence="7 8" type="primary">mltG</name>
    <name evidence="8" type="ORF">NAT50_00545</name>
</gene>
<keyword evidence="5 7" id="KW-0456">Lyase</keyword>
<dbReference type="NCBIfam" id="TIGR00247">
    <property type="entry name" value="endolytic transglycosylase MltG"/>
    <property type="match status" value="1"/>
</dbReference>
<accession>A0ABT0TK32</accession>
<evidence type="ECO:0000256" key="6">
    <source>
        <dbReference type="ARBA" id="ARBA00023316"/>
    </source>
</evidence>
<keyword evidence="3 7" id="KW-1133">Transmembrane helix</keyword>
<reference evidence="8 9" key="1">
    <citation type="submission" date="2022-05" db="EMBL/GenBank/DDBJ databases">
        <title>Flavobacterium sp., isolated from activated sludge.</title>
        <authorList>
            <person name="Ran Q."/>
        </authorList>
    </citation>
    <scope>NUCLEOTIDE SEQUENCE [LARGE SCALE GENOMIC DNA]</scope>
    <source>
        <strain evidence="8 9">HXWNR70</strain>
    </source>
</reference>
<keyword evidence="1 7" id="KW-1003">Cell membrane</keyword>
<dbReference type="Proteomes" id="UP001317191">
    <property type="component" value="Unassembled WGS sequence"/>
</dbReference>
<name>A0ABT0TK32_9FLAO</name>
<dbReference type="EMBL" id="JAMLJM010000001">
    <property type="protein sequence ID" value="MCL9807845.1"/>
    <property type="molecule type" value="Genomic_DNA"/>
</dbReference>
<evidence type="ECO:0000256" key="3">
    <source>
        <dbReference type="ARBA" id="ARBA00022989"/>
    </source>
</evidence>
<comment type="similarity">
    <text evidence="7">Belongs to the transglycosylase MltG family.</text>
</comment>
<dbReference type="HAMAP" id="MF_02065">
    <property type="entry name" value="MltG"/>
    <property type="match status" value="1"/>
</dbReference>
<evidence type="ECO:0000256" key="7">
    <source>
        <dbReference type="HAMAP-Rule" id="MF_02065"/>
    </source>
</evidence>